<gene>
    <name evidence="6" type="ORF">EHR08_12700</name>
</gene>
<feature type="active site" description="Proton acceptor" evidence="3">
    <location>
        <position position="184"/>
    </location>
</feature>
<dbReference type="GO" id="GO:0030170">
    <property type="term" value="F:pyridoxal phosphate binding"/>
    <property type="evidence" value="ECO:0007669"/>
    <property type="project" value="TreeGrafter"/>
</dbReference>
<comment type="caution">
    <text evidence="6">The sequence shown here is derived from an EMBL/GenBank/DDBJ whole genome shotgun (WGS) entry which is preliminary data.</text>
</comment>
<protein>
    <submittedName>
        <fullName evidence="6">DegT/DnrJ/EryC1/StrS family aminotransferase</fullName>
    </submittedName>
</protein>
<keyword evidence="6" id="KW-0808">Transferase</keyword>
<name>A0A6H3NQK6_9LEPT</name>
<dbReference type="InterPro" id="IPR000653">
    <property type="entry name" value="DegT/StrS_aminotransferase"/>
</dbReference>
<comment type="similarity">
    <text evidence="2 5">Belongs to the DegT/DnrJ/EryC1 family.</text>
</comment>
<proteinExistence type="inferred from homology"/>
<dbReference type="PANTHER" id="PTHR30244">
    <property type="entry name" value="TRANSAMINASE"/>
    <property type="match status" value="1"/>
</dbReference>
<dbReference type="InterPro" id="IPR015421">
    <property type="entry name" value="PyrdxlP-dep_Trfase_major"/>
</dbReference>
<dbReference type="RefSeq" id="WP_135746435.1">
    <property type="nucleotide sequence ID" value="NZ_JAIZBI010000002.1"/>
</dbReference>
<accession>A0A6H3NQK6</accession>
<evidence type="ECO:0000256" key="4">
    <source>
        <dbReference type="PIRSR" id="PIRSR000390-2"/>
    </source>
</evidence>
<evidence type="ECO:0000256" key="5">
    <source>
        <dbReference type="RuleBase" id="RU004508"/>
    </source>
</evidence>
<dbReference type="GO" id="GO:0000271">
    <property type="term" value="P:polysaccharide biosynthetic process"/>
    <property type="evidence" value="ECO:0007669"/>
    <property type="project" value="TreeGrafter"/>
</dbReference>
<organism evidence="6 7">
    <name type="scientific">Leptospira bandrabouensis</name>
    <dbReference type="NCBI Taxonomy" id="2484903"/>
    <lineage>
        <taxon>Bacteria</taxon>
        <taxon>Pseudomonadati</taxon>
        <taxon>Spirochaetota</taxon>
        <taxon>Spirochaetia</taxon>
        <taxon>Leptospirales</taxon>
        <taxon>Leptospiraceae</taxon>
        <taxon>Leptospira</taxon>
    </lineage>
</organism>
<dbReference type="Gene3D" id="3.90.1150.10">
    <property type="entry name" value="Aspartate Aminotransferase, domain 1"/>
    <property type="match status" value="1"/>
</dbReference>
<dbReference type="EMBL" id="RQHU01000019">
    <property type="protein sequence ID" value="TGN12242.1"/>
    <property type="molecule type" value="Genomic_DNA"/>
</dbReference>
<evidence type="ECO:0000256" key="3">
    <source>
        <dbReference type="PIRSR" id="PIRSR000390-1"/>
    </source>
</evidence>
<dbReference type="Proteomes" id="UP000297649">
    <property type="component" value="Unassembled WGS sequence"/>
</dbReference>
<dbReference type="SUPFAM" id="SSF53383">
    <property type="entry name" value="PLP-dependent transferases"/>
    <property type="match status" value="1"/>
</dbReference>
<evidence type="ECO:0000313" key="7">
    <source>
        <dbReference type="Proteomes" id="UP000297649"/>
    </source>
</evidence>
<evidence type="ECO:0000256" key="1">
    <source>
        <dbReference type="ARBA" id="ARBA00022898"/>
    </source>
</evidence>
<dbReference type="Pfam" id="PF01041">
    <property type="entry name" value="DegT_DnrJ_EryC1"/>
    <property type="match status" value="1"/>
</dbReference>
<dbReference type="AlphaFoldDB" id="A0A6H3NQK6"/>
<evidence type="ECO:0000313" key="6">
    <source>
        <dbReference type="EMBL" id="TGN12242.1"/>
    </source>
</evidence>
<dbReference type="InterPro" id="IPR015424">
    <property type="entry name" value="PyrdxlP-dep_Trfase"/>
</dbReference>
<dbReference type="CDD" id="cd00616">
    <property type="entry name" value="AHBA_syn"/>
    <property type="match status" value="1"/>
</dbReference>
<dbReference type="GO" id="GO:0008483">
    <property type="term" value="F:transaminase activity"/>
    <property type="evidence" value="ECO:0007669"/>
    <property type="project" value="UniProtKB-KW"/>
</dbReference>
<sequence length="361" mass="41200">MIDYENLRKLNAPFEEEFQREFIEFLNSGWYILGDRTNLFEHEFSSYLNAPFCIGVGNGLDAMIIALNSLELPSGSEVLVPSNTYIASILAILKAGYKPVLVEPDIETYNIDPLRIEEFITEKTKAILVVHLYGKSCQMDSISEIASKNDLYIIEDCAQSHGSEFKGKKTGTFGVGCFSFYPTKNLGALGDGGAIVTHDESLALKFKTIRNYGSIRKYENDLIGVNSRLDEIQSCFLRVKLKYLDIINNHKRTLANIYFSHLTSDVIKPVEHKDFYDVFHIFNIRTNKRNELKEFLLKNDIKTEIHYPIPPHKQKAMKGVLHGSYPISEEIHKTTLSLPISYFHTESDVIKVCETINSFFR</sequence>
<dbReference type="PANTHER" id="PTHR30244:SF36">
    <property type="entry name" value="3-OXO-GLUCOSE-6-PHOSPHATE:GLUTAMATE AMINOTRANSFERASE"/>
    <property type="match status" value="1"/>
</dbReference>
<dbReference type="OrthoDB" id="9810913at2"/>
<keyword evidence="6" id="KW-0032">Aminotransferase</keyword>
<keyword evidence="1 4" id="KW-0663">Pyridoxal phosphate</keyword>
<dbReference type="InterPro" id="IPR015422">
    <property type="entry name" value="PyrdxlP-dep_Trfase_small"/>
</dbReference>
<evidence type="ECO:0000256" key="2">
    <source>
        <dbReference type="ARBA" id="ARBA00037999"/>
    </source>
</evidence>
<dbReference type="PIRSF" id="PIRSF000390">
    <property type="entry name" value="PLP_StrS"/>
    <property type="match status" value="1"/>
</dbReference>
<reference evidence="6" key="1">
    <citation type="journal article" date="2019" name="PLoS Negl. Trop. Dis.">
        <title>Revisiting the worldwide diversity of Leptospira species in the environment.</title>
        <authorList>
            <person name="Vincent A.T."/>
            <person name="Schiettekatte O."/>
            <person name="Bourhy P."/>
            <person name="Veyrier F.J."/>
            <person name="Picardeau M."/>
        </authorList>
    </citation>
    <scope>NUCLEOTIDE SEQUENCE [LARGE SCALE GENOMIC DNA]</scope>
    <source>
        <strain evidence="6">201601109</strain>
    </source>
</reference>
<dbReference type="Gene3D" id="3.40.640.10">
    <property type="entry name" value="Type I PLP-dependent aspartate aminotransferase-like (Major domain)"/>
    <property type="match status" value="1"/>
</dbReference>
<keyword evidence="7" id="KW-1185">Reference proteome</keyword>
<feature type="modified residue" description="N6-(pyridoxal phosphate)lysine" evidence="4">
    <location>
        <position position="184"/>
    </location>
</feature>